<sequence length="335" mass="37632">MPADRRKKTKTPEQIPDAGDPDRKRVLNVLAQRRYRQRRREKIAALEAQAKGLSPPQSSLDQSQDGDAQLEPEYPVIFPSGSLSEETEVVEDVVRQPEVSEFLEMDFGQDPLDMQLFGDFSTWNLPSPIPASPASSCGVPTHFSSSSSQPSLEFPLSPDGAQLSVPILSAIKAFMTIATALNLLNNIWDPTYLHTLPLTPALHLPPNLQPTPAQMTVPHHPLLDALPWPSVREKLICILALPSRFRPCIAQDEDIESQSQGKAIMRLVQDLDDFKEGVRVHGNMTGWGQESELVEEAWEVGECFYRNWWWCLDERVIIASNRRRRERGVGALKIK</sequence>
<dbReference type="Pfam" id="PF11905">
    <property type="entry name" value="DUF3425"/>
    <property type="match status" value="1"/>
</dbReference>
<evidence type="ECO:0008006" key="4">
    <source>
        <dbReference type="Google" id="ProtNLM"/>
    </source>
</evidence>
<dbReference type="Proteomes" id="UP000799291">
    <property type="component" value="Unassembled WGS sequence"/>
</dbReference>
<evidence type="ECO:0000256" key="1">
    <source>
        <dbReference type="SAM" id="MobiDB-lite"/>
    </source>
</evidence>
<feature type="compositionally biased region" description="Low complexity" evidence="1">
    <location>
        <begin position="52"/>
        <end position="67"/>
    </location>
</feature>
<evidence type="ECO:0000313" key="2">
    <source>
        <dbReference type="EMBL" id="KAF2689991.1"/>
    </source>
</evidence>
<dbReference type="PANTHER" id="PTHR38116:SF9">
    <property type="entry name" value="BZIP DOMAIN-CONTAINING PROTEIN"/>
    <property type="match status" value="1"/>
</dbReference>
<feature type="region of interest" description="Disordered" evidence="1">
    <location>
        <begin position="1"/>
        <end position="26"/>
    </location>
</feature>
<evidence type="ECO:0000313" key="3">
    <source>
        <dbReference type="Proteomes" id="UP000799291"/>
    </source>
</evidence>
<protein>
    <recommendedName>
        <fullName evidence="4">BZIP domain-containing protein</fullName>
    </recommendedName>
</protein>
<dbReference type="Gene3D" id="1.20.5.170">
    <property type="match status" value="1"/>
</dbReference>
<keyword evidence="3" id="KW-1185">Reference proteome</keyword>
<accession>A0A6G1JIC3</accession>
<proteinExistence type="predicted"/>
<dbReference type="InterPro" id="IPR021833">
    <property type="entry name" value="DUF3425"/>
</dbReference>
<dbReference type="GO" id="GO:0003700">
    <property type="term" value="F:DNA-binding transcription factor activity"/>
    <property type="evidence" value="ECO:0007669"/>
    <property type="project" value="InterPro"/>
</dbReference>
<dbReference type="PANTHER" id="PTHR38116">
    <property type="entry name" value="CHROMOSOME 7, WHOLE GENOME SHOTGUN SEQUENCE"/>
    <property type="match status" value="1"/>
</dbReference>
<dbReference type="SUPFAM" id="SSF57959">
    <property type="entry name" value="Leucine zipper domain"/>
    <property type="match status" value="1"/>
</dbReference>
<dbReference type="OrthoDB" id="5973539at2759"/>
<reference evidence="2" key="1">
    <citation type="journal article" date="2020" name="Stud. Mycol.">
        <title>101 Dothideomycetes genomes: a test case for predicting lifestyles and emergence of pathogens.</title>
        <authorList>
            <person name="Haridas S."/>
            <person name="Albert R."/>
            <person name="Binder M."/>
            <person name="Bloem J."/>
            <person name="Labutti K."/>
            <person name="Salamov A."/>
            <person name="Andreopoulos B."/>
            <person name="Baker S."/>
            <person name="Barry K."/>
            <person name="Bills G."/>
            <person name="Bluhm B."/>
            <person name="Cannon C."/>
            <person name="Castanera R."/>
            <person name="Culley D."/>
            <person name="Daum C."/>
            <person name="Ezra D."/>
            <person name="Gonzalez J."/>
            <person name="Henrissat B."/>
            <person name="Kuo A."/>
            <person name="Liang C."/>
            <person name="Lipzen A."/>
            <person name="Lutzoni F."/>
            <person name="Magnuson J."/>
            <person name="Mondo S."/>
            <person name="Nolan M."/>
            <person name="Ohm R."/>
            <person name="Pangilinan J."/>
            <person name="Park H.-J."/>
            <person name="Ramirez L."/>
            <person name="Alfaro M."/>
            <person name="Sun H."/>
            <person name="Tritt A."/>
            <person name="Yoshinaga Y."/>
            <person name="Zwiers L.-H."/>
            <person name="Turgeon B."/>
            <person name="Goodwin S."/>
            <person name="Spatafora J."/>
            <person name="Crous P."/>
            <person name="Grigoriev I."/>
        </authorList>
    </citation>
    <scope>NUCLEOTIDE SEQUENCE</scope>
    <source>
        <strain evidence="2">CBS 122367</strain>
    </source>
</reference>
<gene>
    <name evidence="2" type="ORF">K458DRAFT_328060</name>
</gene>
<feature type="region of interest" description="Disordered" evidence="1">
    <location>
        <begin position="46"/>
        <end position="67"/>
    </location>
</feature>
<dbReference type="EMBL" id="MU005571">
    <property type="protein sequence ID" value="KAF2689991.1"/>
    <property type="molecule type" value="Genomic_DNA"/>
</dbReference>
<dbReference type="InterPro" id="IPR046347">
    <property type="entry name" value="bZIP_sf"/>
</dbReference>
<organism evidence="2 3">
    <name type="scientific">Lentithecium fluviatile CBS 122367</name>
    <dbReference type="NCBI Taxonomy" id="1168545"/>
    <lineage>
        <taxon>Eukaryota</taxon>
        <taxon>Fungi</taxon>
        <taxon>Dikarya</taxon>
        <taxon>Ascomycota</taxon>
        <taxon>Pezizomycotina</taxon>
        <taxon>Dothideomycetes</taxon>
        <taxon>Pleosporomycetidae</taxon>
        <taxon>Pleosporales</taxon>
        <taxon>Massarineae</taxon>
        <taxon>Lentitheciaceae</taxon>
        <taxon>Lentithecium</taxon>
    </lineage>
</organism>
<dbReference type="AlphaFoldDB" id="A0A6G1JIC3"/>
<name>A0A6G1JIC3_9PLEO</name>